<dbReference type="RefSeq" id="WP_021171159.1">
    <property type="nucleotide sequence ID" value="NZ_CTRP01000014.1"/>
</dbReference>
<dbReference type="InterPro" id="IPR003615">
    <property type="entry name" value="HNH_nuc"/>
</dbReference>
<evidence type="ECO:0000313" key="4">
    <source>
        <dbReference type="Proteomes" id="UP000049855"/>
    </source>
</evidence>
<keyword evidence="3" id="KW-0255">Endonuclease</keyword>
<gene>
    <name evidence="3" type="ORF">SpAn4DRAFT_0366</name>
</gene>
<dbReference type="GO" id="GO:0004519">
    <property type="term" value="F:endonuclease activity"/>
    <property type="evidence" value="ECO:0007669"/>
    <property type="project" value="UniProtKB-KW"/>
</dbReference>
<protein>
    <submittedName>
        <fullName evidence="3">Putative HNH endonuclease</fullName>
    </submittedName>
</protein>
<evidence type="ECO:0000256" key="1">
    <source>
        <dbReference type="SAM" id="Phobius"/>
    </source>
</evidence>
<dbReference type="Pfam" id="PF14279">
    <property type="entry name" value="HNH_5"/>
    <property type="match status" value="1"/>
</dbReference>
<reference evidence="4" key="1">
    <citation type="submission" date="2015-03" db="EMBL/GenBank/DDBJ databases">
        <authorList>
            <person name="Nijsse Bart"/>
        </authorList>
    </citation>
    <scope>NUCLEOTIDE SEQUENCE [LARGE SCALE GENOMIC DNA]</scope>
</reference>
<feature type="domain" description="HNH nuclease" evidence="2">
    <location>
        <begin position="112"/>
        <end position="161"/>
    </location>
</feature>
<dbReference type="Gene3D" id="1.10.30.50">
    <property type="match status" value="1"/>
</dbReference>
<organism evidence="3 4">
    <name type="scientific">Sporomusa ovata</name>
    <dbReference type="NCBI Taxonomy" id="2378"/>
    <lineage>
        <taxon>Bacteria</taxon>
        <taxon>Bacillati</taxon>
        <taxon>Bacillota</taxon>
        <taxon>Negativicutes</taxon>
        <taxon>Selenomonadales</taxon>
        <taxon>Sporomusaceae</taxon>
        <taxon>Sporomusa</taxon>
    </lineage>
</organism>
<evidence type="ECO:0000313" key="3">
    <source>
        <dbReference type="EMBL" id="CQR73904.1"/>
    </source>
</evidence>
<proteinExistence type="predicted"/>
<dbReference type="AlphaFoldDB" id="A0A0U1L4U5"/>
<keyword evidence="1" id="KW-1133">Transmembrane helix</keyword>
<name>A0A0U1L4U5_9FIRM</name>
<dbReference type="CDD" id="cd00085">
    <property type="entry name" value="HNHc"/>
    <property type="match status" value="1"/>
</dbReference>
<dbReference type="InterPro" id="IPR029471">
    <property type="entry name" value="HNH_5"/>
</dbReference>
<keyword evidence="1" id="KW-0472">Membrane</keyword>
<feature type="transmembrane region" description="Helical" evidence="1">
    <location>
        <begin position="192"/>
        <end position="211"/>
    </location>
</feature>
<keyword evidence="4" id="KW-1185">Reference proteome</keyword>
<keyword evidence="3" id="KW-0378">Hydrolase</keyword>
<keyword evidence="1" id="KW-0812">Transmembrane</keyword>
<evidence type="ECO:0000259" key="2">
    <source>
        <dbReference type="SMART" id="SM00507"/>
    </source>
</evidence>
<accession>A0A0U1L4U5</accession>
<dbReference type="Proteomes" id="UP000049855">
    <property type="component" value="Unassembled WGS sequence"/>
</dbReference>
<dbReference type="SMART" id="SM00507">
    <property type="entry name" value="HNHc"/>
    <property type="match status" value="1"/>
</dbReference>
<dbReference type="EMBL" id="CTRP01000014">
    <property type="protein sequence ID" value="CQR73904.1"/>
    <property type="molecule type" value="Genomic_DNA"/>
</dbReference>
<keyword evidence="3" id="KW-0540">Nuclease</keyword>
<sequence length="296" mass="34570">MKILEHCPELLKIRDVVEEKYVKEVLIDGRFDEVNYRGRVLRKNKRYSPDEVFRSFKMIPNLIAPWVLDEDPISENVNNRQTIYTFYAHGTRCVQCGIEGQFFIKEKNVAYNDTEKYVLNLYALGSNGEEILINKDHIVPRSFGGSNVINNLQPMCAKCNIEKGNKIDKTIIQGDRIFWAIANEYQRIDNQIPSIFTTILVVIELLIVTIMNRFSIRFKGKADSILLEAIVCILGVYYQRYPYAQNKDIKSAIIETIEHAKPLKSNPIFVFKQTERKSKKFIQKICYQMRKGFNFF</sequence>